<feature type="domain" description="ABC transmembrane type-2" evidence="6">
    <location>
        <begin position="27"/>
        <end position="262"/>
    </location>
</feature>
<comment type="caution">
    <text evidence="7">The sequence shown here is derived from an EMBL/GenBank/DDBJ whole genome shotgun (WGS) entry which is preliminary data.</text>
</comment>
<gene>
    <name evidence="7" type="ORF">AB852_19310</name>
</gene>
<protein>
    <submittedName>
        <fullName evidence="7">ABC transporter</fullName>
    </submittedName>
</protein>
<feature type="transmembrane region" description="Helical" evidence="5">
    <location>
        <begin position="241"/>
        <end position="259"/>
    </location>
</feature>
<dbReference type="STRING" id="1048205.AB852_19310"/>
<evidence type="ECO:0000313" key="7">
    <source>
        <dbReference type="EMBL" id="OKH93596.1"/>
    </source>
</evidence>
<keyword evidence="4 5" id="KW-0472">Membrane</keyword>
<reference evidence="7 8" key="1">
    <citation type="submission" date="2015-06" db="EMBL/GenBank/DDBJ databases">
        <title>Cloning and characterization of the uncialamcin biosynthetic gene cluster.</title>
        <authorList>
            <person name="Yan X."/>
            <person name="Huang T."/>
            <person name="Ge H."/>
            <person name="Shen B."/>
        </authorList>
    </citation>
    <scope>NUCLEOTIDE SEQUENCE [LARGE SCALE GENOMIC DNA]</scope>
    <source>
        <strain evidence="7 8">DCA2648</strain>
    </source>
</reference>
<dbReference type="GO" id="GO:0016020">
    <property type="term" value="C:membrane"/>
    <property type="evidence" value="ECO:0007669"/>
    <property type="project" value="UniProtKB-SubCell"/>
</dbReference>
<keyword evidence="2 5" id="KW-0812">Transmembrane</keyword>
<name>A0A1Q4V6Y4_9ACTN</name>
<dbReference type="Proteomes" id="UP000186455">
    <property type="component" value="Unassembled WGS sequence"/>
</dbReference>
<feature type="transmembrane region" description="Helical" evidence="5">
    <location>
        <begin position="110"/>
        <end position="132"/>
    </location>
</feature>
<keyword evidence="8" id="KW-1185">Reference proteome</keyword>
<evidence type="ECO:0000313" key="8">
    <source>
        <dbReference type="Proteomes" id="UP000186455"/>
    </source>
</evidence>
<dbReference type="PANTHER" id="PTHR43229:SF2">
    <property type="entry name" value="NODULATION PROTEIN J"/>
    <property type="match status" value="1"/>
</dbReference>
<feature type="transmembrane region" description="Helical" evidence="5">
    <location>
        <begin position="144"/>
        <end position="168"/>
    </location>
</feature>
<evidence type="ECO:0000256" key="5">
    <source>
        <dbReference type="SAM" id="Phobius"/>
    </source>
</evidence>
<evidence type="ECO:0000256" key="3">
    <source>
        <dbReference type="ARBA" id="ARBA00022989"/>
    </source>
</evidence>
<dbReference type="InterPro" id="IPR013525">
    <property type="entry name" value="ABC2_TM"/>
</dbReference>
<dbReference type="AlphaFoldDB" id="A0A1Q4V6Y4"/>
<feature type="transmembrane region" description="Helical" evidence="5">
    <location>
        <begin position="66"/>
        <end position="84"/>
    </location>
</feature>
<evidence type="ECO:0000256" key="4">
    <source>
        <dbReference type="ARBA" id="ARBA00023136"/>
    </source>
</evidence>
<evidence type="ECO:0000256" key="1">
    <source>
        <dbReference type="ARBA" id="ARBA00004141"/>
    </source>
</evidence>
<dbReference type="Pfam" id="PF12698">
    <property type="entry name" value="ABC2_membrane_3"/>
    <property type="match status" value="1"/>
</dbReference>
<keyword evidence="3 5" id="KW-1133">Transmembrane helix</keyword>
<dbReference type="InterPro" id="IPR047817">
    <property type="entry name" value="ABC2_TM_bact-type"/>
</dbReference>
<feature type="transmembrane region" description="Helical" evidence="5">
    <location>
        <begin position="174"/>
        <end position="191"/>
    </location>
</feature>
<sequence>MNPGAAALRAGLHRGRIEFRQHMSDSQDIWGAVFPPAVSLVVMYILRDSTVPGTDASLGSHSVPGILAMNVVLTGLMGLAIALTTDREDSTLLRAKAVPNGVLGYLTGKVVSRAAVTVASLFVVLIPASFLFGGLELGRVMSWVTLTWVLALGLIATLPIGAILGALFNGAQSLSVTTLVLMGLVAISGVFHPVDGFPGWLQLLAQVFPLYWLALGLRSALLPGELAAAEIGGSWRHAETVGVLGLWAVLGFLVAPVVLSRMARRESGSSVAARRAKAARRPM</sequence>
<comment type="subcellular location">
    <subcellularLocation>
        <location evidence="1">Membrane</location>
        <topology evidence="1">Multi-pass membrane protein</topology>
    </subcellularLocation>
</comment>
<accession>A0A1Q4V6Y4</accession>
<dbReference type="EMBL" id="LFBV01000004">
    <property type="protein sequence ID" value="OKH93596.1"/>
    <property type="molecule type" value="Genomic_DNA"/>
</dbReference>
<dbReference type="InterPro" id="IPR051784">
    <property type="entry name" value="Nod_factor_ABC_transporter"/>
</dbReference>
<evidence type="ECO:0000256" key="2">
    <source>
        <dbReference type="ARBA" id="ARBA00022692"/>
    </source>
</evidence>
<dbReference type="RefSeq" id="WP_073790120.1">
    <property type="nucleotide sequence ID" value="NZ_LFBV01000004.1"/>
</dbReference>
<organism evidence="7 8">
    <name type="scientific">Streptomyces uncialis</name>
    <dbReference type="NCBI Taxonomy" id="1048205"/>
    <lineage>
        <taxon>Bacteria</taxon>
        <taxon>Bacillati</taxon>
        <taxon>Actinomycetota</taxon>
        <taxon>Actinomycetes</taxon>
        <taxon>Kitasatosporales</taxon>
        <taxon>Streptomycetaceae</taxon>
        <taxon>Streptomyces</taxon>
    </lineage>
</organism>
<evidence type="ECO:0000259" key="6">
    <source>
        <dbReference type="PROSITE" id="PS51012"/>
    </source>
</evidence>
<dbReference type="PANTHER" id="PTHR43229">
    <property type="entry name" value="NODULATION PROTEIN J"/>
    <property type="match status" value="1"/>
</dbReference>
<feature type="transmembrane region" description="Helical" evidence="5">
    <location>
        <begin position="29"/>
        <end position="46"/>
    </location>
</feature>
<dbReference type="GO" id="GO:0140359">
    <property type="term" value="F:ABC-type transporter activity"/>
    <property type="evidence" value="ECO:0007669"/>
    <property type="project" value="InterPro"/>
</dbReference>
<dbReference type="PROSITE" id="PS51012">
    <property type="entry name" value="ABC_TM2"/>
    <property type="match status" value="1"/>
</dbReference>
<proteinExistence type="predicted"/>